<evidence type="ECO:0000256" key="5">
    <source>
        <dbReference type="ARBA" id="ARBA00022801"/>
    </source>
</evidence>
<keyword evidence="7" id="KW-0963">Cytoplasm</keyword>
<reference evidence="8 9" key="1">
    <citation type="journal article" date="2009" name="J. Bacteriol.">
        <title>Draft genome sequence of the extremely acidophilic bacterium Acidithiobacillus caldus ATCC 51756 reveals metabolic versatility in the genus Acidithiobacillus.</title>
        <authorList>
            <person name="Valdes J."/>
            <person name="Quatrini R."/>
            <person name="Hallberg K."/>
            <person name="Dopson M."/>
            <person name="Valenzuela P.D."/>
            <person name="Holmes D.S."/>
        </authorList>
    </citation>
    <scope>NUCLEOTIDE SEQUENCE [LARGE SCALE GENOMIC DNA]</scope>
    <source>
        <strain evidence="9">ATCC 51756 / DSM 8584 / KU</strain>
    </source>
</reference>
<evidence type="ECO:0000313" key="8">
    <source>
        <dbReference type="EMBL" id="AIA54435.1"/>
    </source>
</evidence>
<evidence type="ECO:0000256" key="3">
    <source>
        <dbReference type="ARBA" id="ARBA00022723"/>
    </source>
</evidence>
<accession>A0A059ZRZ5</accession>
<keyword evidence="5 7" id="KW-0378">Hydrolase</keyword>
<dbReference type="GO" id="GO:0008270">
    <property type="term" value="F:zinc ion binding"/>
    <property type="evidence" value="ECO:0007669"/>
    <property type="project" value="UniProtKB-UniRule"/>
</dbReference>
<dbReference type="GO" id="GO:0004521">
    <property type="term" value="F:RNA endonuclease activity"/>
    <property type="evidence" value="ECO:0007669"/>
    <property type="project" value="UniProtKB-UniRule"/>
</dbReference>
<name>A0A059ZRZ5_ACICK</name>
<keyword evidence="7" id="KW-0698">rRNA processing</keyword>
<dbReference type="HAMAP" id="MF_00009">
    <property type="entry name" value="Endoribonucl_YbeY"/>
    <property type="match status" value="1"/>
</dbReference>
<dbReference type="GO" id="GO:0005737">
    <property type="term" value="C:cytoplasm"/>
    <property type="evidence" value="ECO:0007669"/>
    <property type="project" value="UniProtKB-SubCell"/>
</dbReference>
<proteinExistence type="inferred from homology"/>
<dbReference type="PROSITE" id="PS01306">
    <property type="entry name" value="UPF0054"/>
    <property type="match status" value="1"/>
</dbReference>
<dbReference type="SUPFAM" id="SSF55486">
    <property type="entry name" value="Metalloproteases ('zincins'), catalytic domain"/>
    <property type="match status" value="1"/>
</dbReference>
<feature type="binding site" evidence="7">
    <location>
        <position position="137"/>
    </location>
    <ligand>
        <name>Zn(2+)</name>
        <dbReference type="ChEBI" id="CHEBI:29105"/>
        <note>catalytic</note>
    </ligand>
</feature>
<dbReference type="PANTHER" id="PTHR46986">
    <property type="entry name" value="ENDORIBONUCLEASE YBEY, CHLOROPLASTIC"/>
    <property type="match status" value="1"/>
</dbReference>
<dbReference type="eggNOG" id="COG0319">
    <property type="taxonomic scope" value="Bacteria"/>
</dbReference>
<dbReference type="EC" id="3.1.-.-" evidence="7"/>
<dbReference type="NCBIfam" id="TIGR00043">
    <property type="entry name" value="rRNA maturation RNase YbeY"/>
    <property type="match status" value="1"/>
</dbReference>
<keyword evidence="6 7" id="KW-0862">Zinc</keyword>
<dbReference type="RefSeq" id="WP_004870685.1">
    <property type="nucleotide sequence ID" value="NZ_CP005986.1"/>
</dbReference>
<dbReference type="Pfam" id="PF02130">
    <property type="entry name" value="YbeY"/>
    <property type="match status" value="1"/>
</dbReference>
<dbReference type="InterPro" id="IPR002036">
    <property type="entry name" value="YbeY"/>
</dbReference>
<dbReference type="AlphaFoldDB" id="A0A059ZRZ5"/>
<evidence type="ECO:0000313" key="9">
    <source>
        <dbReference type="Proteomes" id="UP000005522"/>
    </source>
</evidence>
<evidence type="ECO:0000256" key="1">
    <source>
        <dbReference type="ARBA" id="ARBA00010875"/>
    </source>
</evidence>
<evidence type="ECO:0000256" key="7">
    <source>
        <dbReference type="HAMAP-Rule" id="MF_00009"/>
    </source>
</evidence>
<comment type="function">
    <text evidence="7">Single strand-specific metallo-endoribonuclease involved in late-stage 70S ribosome quality control and in maturation of the 3' terminus of the 16S rRNA.</text>
</comment>
<dbReference type="HOGENOM" id="CLU_106710_0_1_6"/>
<gene>
    <name evidence="7" type="primary">ybeY</name>
    <name evidence="8" type="ORF">Acaty_c0550</name>
</gene>
<evidence type="ECO:0000256" key="2">
    <source>
        <dbReference type="ARBA" id="ARBA00022722"/>
    </source>
</evidence>
<keyword evidence="3 7" id="KW-0479">Metal-binding</keyword>
<dbReference type="PANTHER" id="PTHR46986:SF1">
    <property type="entry name" value="ENDORIBONUCLEASE YBEY, CHLOROPLASTIC"/>
    <property type="match status" value="1"/>
</dbReference>
<dbReference type="Proteomes" id="UP000005522">
    <property type="component" value="Chromosome"/>
</dbReference>
<dbReference type="Gene3D" id="3.40.390.30">
    <property type="entry name" value="Metalloproteases ('zincins'), catalytic domain"/>
    <property type="match status" value="1"/>
</dbReference>
<feature type="binding site" evidence="7">
    <location>
        <position position="131"/>
    </location>
    <ligand>
        <name>Zn(2+)</name>
        <dbReference type="ChEBI" id="CHEBI:29105"/>
        <note>catalytic</note>
    </ligand>
</feature>
<organism evidence="8 9">
    <name type="scientific">Acidithiobacillus caldus (strain ATCC 51756 / DSM 8584 / KU)</name>
    <dbReference type="NCBI Taxonomy" id="637389"/>
    <lineage>
        <taxon>Bacteria</taxon>
        <taxon>Pseudomonadati</taxon>
        <taxon>Pseudomonadota</taxon>
        <taxon>Acidithiobacillia</taxon>
        <taxon>Acidithiobacillales</taxon>
        <taxon>Acidithiobacillaceae</taxon>
        <taxon>Acidithiobacillus</taxon>
    </lineage>
</organism>
<dbReference type="InterPro" id="IPR023091">
    <property type="entry name" value="MetalPrtase_cat_dom_sf_prd"/>
</dbReference>
<evidence type="ECO:0000256" key="6">
    <source>
        <dbReference type="ARBA" id="ARBA00022833"/>
    </source>
</evidence>
<keyword evidence="7" id="KW-0690">Ribosome biogenesis</keyword>
<sequence length="169" mass="18407">MTPALRLYRRVDESLEPDLPPPPGQRLCRTAIAAALTVPSPRLANGDGVRIGLSLAFVGAAAMAELNGQFRQRPYPTNCLSFPTPSGAGPYRQDFLGDIVLAPAIVLREAVEQGKRPADHYRHLLIHSTLHLLGFDHEEAAEAAEMEALETHLLAQMGVADPYQNPDHE</sequence>
<keyword evidence="2 7" id="KW-0540">Nuclease</keyword>
<dbReference type="InterPro" id="IPR020549">
    <property type="entry name" value="YbeY_CS"/>
</dbReference>
<comment type="similarity">
    <text evidence="1 7">Belongs to the endoribonuclease YbeY family.</text>
</comment>
<dbReference type="GO" id="GO:0006364">
    <property type="term" value="P:rRNA processing"/>
    <property type="evidence" value="ECO:0007669"/>
    <property type="project" value="UniProtKB-UniRule"/>
</dbReference>
<comment type="subcellular location">
    <subcellularLocation>
        <location evidence="7">Cytoplasm</location>
    </subcellularLocation>
</comment>
<keyword evidence="4 7" id="KW-0255">Endonuclease</keyword>
<dbReference type="GO" id="GO:0004222">
    <property type="term" value="F:metalloendopeptidase activity"/>
    <property type="evidence" value="ECO:0007669"/>
    <property type="project" value="InterPro"/>
</dbReference>
<dbReference type="EMBL" id="CP005986">
    <property type="protein sequence ID" value="AIA54435.1"/>
    <property type="molecule type" value="Genomic_DNA"/>
</dbReference>
<protein>
    <recommendedName>
        <fullName evidence="7">Endoribonuclease YbeY</fullName>
        <ecNumber evidence="7">3.1.-.-</ecNumber>
    </recommendedName>
</protein>
<feature type="binding site" evidence="7">
    <location>
        <position position="127"/>
    </location>
    <ligand>
        <name>Zn(2+)</name>
        <dbReference type="ChEBI" id="CHEBI:29105"/>
        <note>catalytic</note>
    </ligand>
</feature>
<evidence type="ECO:0000256" key="4">
    <source>
        <dbReference type="ARBA" id="ARBA00022759"/>
    </source>
</evidence>
<comment type="cofactor">
    <cofactor evidence="7">
        <name>Zn(2+)</name>
        <dbReference type="ChEBI" id="CHEBI:29105"/>
    </cofactor>
    <text evidence="7">Binds 1 zinc ion.</text>
</comment>
<dbReference type="KEGG" id="acz:Acaty_c0550"/>